<name>A0A5C8NN44_9ACTN</name>
<dbReference type="Proteomes" id="UP000321571">
    <property type="component" value="Unassembled WGS sequence"/>
</dbReference>
<dbReference type="InterPro" id="IPR003615">
    <property type="entry name" value="HNH_nuc"/>
</dbReference>
<keyword evidence="3" id="KW-0378">Hydrolase</keyword>
<keyword evidence="3" id="KW-0540">Nuclease</keyword>
<feature type="compositionally biased region" description="Basic and acidic residues" evidence="1">
    <location>
        <begin position="12"/>
        <end position="28"/>
    </location>
</feature>
<feature type="domain" description="HNH nuclease" evidence="2">
    <location>
        <begin position="213"/>
        <end position="262"/>
    </location>
</feature>
<evidence type="ECO:0000313" key="4">
    <source>
        <dbReference type="Proteomes" id="UP000321571"/>
    </source>
</evidence>
<reference evidence="3 4" key="1">
    <citation type="submission" date="2019-06" db="EMBL/GenBank/DDBJ databases">
        <title>Aeromicrobium sp. nov., isolated from a maize field.</title>
        <authorList>
            <person name="Lin S.-Y."/>
            <person name="Tsai C.-F."/>
            <person name="Young C.-C."/>
        </authorList>
    </citation>
    <scope>NUCLEOTIDE SEQUENCE [LARGE SCALE GENOMIC DNA]</scope>
    <source>
        <strain evidence="3 4">CC-CFT486</strain>
    </source>
</reference>
<evidence type="ECO:0000259" key="2">
    <source>
        <dbReference type="Pfam" id="PF13391"/>
    </source>
</evidence>
<evidence type="ECO:0000313" key="3">
    <source>
        <dbReference type="EMBL" id="TXL63244.1"/>
    </source>
</evidence>
<dbReference type="EMBL" id="VDUX01000001">
    <property type="protein sequence ID" value="TXL63244.1"/>
    <property type="molecule type" value="Genomic_DNA"/>
</dbReference>
<gene>
    <name evidence="3" type="ORF">FHP06_03185</name>
</gene>
<dbReference type="OrthoDB" id="4464809at2"/>
<organism evidence="3 4">
    <name type="scientific">Aeromicrobium terrae</name>
    <dbReference type="NCBI Taxonomy" id="2498846"/>
    <lineage>
        <taxon>Bacteria</taxon>
        <taxon>Bacillati</taxon>
        <taxon>Actinomycetota</taxon>
        <taxon>Actinomycetes</taxon>
        <taxon>Propionibacteriales</taxon>
        <taxon>Nocardioidaceae</taxon>
        <taxon>Aeromicrobium</taxon>
    </lineage>
</organism>
<evidence type="ECO:0000256" key="1">
    <source>
        <dbReference type="SAM" id="MobiDB-lite"/>
    </source>
</evidence>
<comment type="caution">
    <text evidence="3">The sequence shown here is derived from an EMBL/GenBank/DDBJ whole genome shotgun (WGS) entry which is preliminary data.</text>
</comment>
<protein>
    <submittedName>
        <fullName evidence="3">HNH endonuclease</fullName>
    </submittedName>
</protein>
<dbReference type="Pfam" id="PF13391">
    <property type="entry name" value="HNH_2"/>
    <property type="match status" value="1"/>
</dbReference>
<keyword evidence="4" id="KW-1185">Reference proteome</keyword>
<feature type="region of interest" description="Disordered" evidence="1">
    <location>
        <begin position="1"/>
        <end position="28"/>
    </location>
</feature>
<keyword evidence="3" id="KW-0255">Endonuclease</keyword>
<accession>A0A5C8NN44</accession>
<proteinExistence type="predicted"/>
<dbReference type="GO" id="GO:0004519">
    <property type="term" value="F:endonuclease activity"/>
    <property type="evidence" value="ECO:0007669"/>
    <property type="project" value="UniProtKB-KW"/>
</dbReference>
<sequence>MKPASGCFGKPPRSDPCPDRNRGVATDSRDLRTAAMAWLDERPHERVDFAWLSTFEFDGLRVPLMDRQRGIRKPAGMDAALAIRTTFTPPGQTPPYADAIGPDGLQRYKYRGDDPSHPENVALRRAWQMKLPIMWFVGVEPGLYEPLYPVWVIGDSPQNLEFTLALDAAQRHFDATSVDLDEDYRSYMERLTKIRLHQRVFRTQVLLAYESHCAVCNLAHESLLDAAHIIADGQPDGLPVVPNGLAMCKIHHAAFDNRILGIRPDDLTLHIRQDILEEIDGPMLRHGLQEMHDRRLMRIPRSHAARPDQVRLEERYQEFLSA</sequence>
<dbReference type="AlphaFoldDB" id="A0A5C8NN44"/>